<keyword evidence="3" id="KW-1185">Reference proteome</keyword>
<feature type="compositionally biased region" description="Basic and acidic residues" evidence="1">
    <location>
        <begin position="37"/>
        <end position="51"/>
    </location>
</feature>
<comment type="caution">
    <text evidence="2">The sequence shown here is derived from an EMBL/GenBank/DDBJ whole genome shotgun (WGS) entry which is preliminary data.</text>
</comment>
<sequence>MFTNNDAEAGAMSAPTSRTDPLATTKVNCPHKRRRSRELPQSERPALRPRADSSNGQTSLAPKRDEKRCLNDNADKPQDGITLIPLYPDEINYA</sequence>
<evidence type="ECO:0000256" key="1">
    <source>
        <dbReference type="SAM" id="MobiDB-lite"/>
    </source>
</evidence>
<feature type="region of interest" description="Disordered" evidence="1">
    <location>
        <begin position="1"/>
        <end position="82"/>
    </location>
</feature>
<organism evidence="2 3">
    <name type="scientific">Alternaria arborescens</name>
    <dbReference type="NCBI Taxonomy" id="156630"/>
    <lineage>
        <taxon>Eukaryota</taxon>
        <taxon>Fungi</taxon>
        <taxon>Dikarya</taxon>
        <taxon>Ascomycota</taxon>
        <taxon>Pezizomycotina</taxon>
        <taxon>Dothideomycetes</taxon>
        <taxon>Pleosporomycetidae</taxon>
        <taxon>Pleosporales</taxon>
        <taxon>Pleosporineae</taxon>
        <taxon>Pleosporaceae</taxon>
        <taxon>Alternaria</taxon>
        <taxon>Alternaria sect. Alternaria</taxon>
    </lineage>
</organism>
<dbReference type="Proteomes" id="UP000293823">
    <property type="component" value="Unassembled WGS sequence"/>
</dbReference>
<protein>
    <submittedName>
        <fullName evidence="2">Uncharacterized protein</fullName>
    </submittedName>
</protein>
<gene>
    <name evidence="2" type="ORF">AA0113_g4040</name>
</gene>
<dbReference type="EMBL" id="PEJP01000013">
    <property type="protein sequence ID" value="RYO69598.1"/>
    <property type="molecule type" value="Genomic_DNA"/>
</dbReference>
<name>A0A4V1X7D4_9PLEO</name>
<dbReference type="AlphaFoldDB" id="A0A4V1X7D4"/>
<evidence type="ECO:0000313" key="2">
    <source>
        <dbReference type="EMBL" id="RYO69598.1"/>
    </source>
</evidence>
<accession>A0A4V1X7D4</accession>
<reference evidence="3" key="1">
    <citation type="journal article" date="2019" name="bioRxiv">
        <title>Genomics, evolutionary history and diagnostics of the Alternaria alternata species group including apple and Asian pear pathotypes.</title>
        <authorList>
            <person name="Armitage A.D."/>
            <person name="Cockerton H.M."/>
            <person name="Sreenivasaprasad S."/>
            <person name="Woodhall J.W."/>
            <person name="Lane C.R."/>
            <person name="Harrison R.J."/>
            <person name="Clarkson J.P."/>
        </authorList>
    </citation>
    <scope>NUCLEOTIDE SEQUENCE [LARGE SCALE GENOMIC DNA]</scope>
    <source>
        <strain evidence="3">RGR 97.0016</strain>
    </source>
</reference>
<evidence type="ECO:0000313" key="3">
    <source>
        <dbReference type="Proteomes" id="UP000293823"/>
    </source>
</evidence>
<proteinExistence type="predicted"/>
<feature type="compositionally biased region" description="Basic and acidic residues" evidence="1">
    <location>
        <begin position="62"/>
        <end position="78"/>
    </location>
</feature>